<dbReference type="Proteomes" id="UP000789901">
    <property type="component" value="Unassembled WGS sequence"/>
</dbReference>
<reference evidence="1 2" key="1">
    <citation type="submission" date="2021-06" db="EMBL/GenBank/DDBJ databases">
        <authorList>
            <person name="Kallberg Y."/>
            <person name="Tangrot J."/>
            <person name="Rosling A."/>
        </authorList>
    </citation>
    <scope>NUCLEOTIDE SEQUENCE [LARGE SCALE GENOMIC DNA]</scope>
    <source>
        <strain evidence="1 2">120-4 pot B 10/14</strain>
    </source>
</reference>
<keyword evidence="2" id="KW-1185">Reference proteome</keyword>
<evidence type="ECO:0000313" key="1">
    <source>
        <dbReference type="EMBL" id="CAG8837670.1"/>
    </source>
</evidence>
<feature type="non-terminal residue" evidence="1">
    <location>
        <position position="47"/>
    </location>
</feature>
<dbReference type="EMBL" id="CAJVQB010056406">
    <property type="protein sequence ID" value="CAG8837670.1"/>
    <property type="molecule type" value="Genomic_DNA"/>
</dbReference>
<evidence type="ECO:0000313" key="2">
    <source>
        <dbReference type="Proteomes" id="UP000789901"/>
    </source>
</evidence>
<sequence>MKLSRVRNRAYEQVFIEFDVFELISTPLSYDEFGPETPANTQYEFMH</sequence>
<protein>
    <submittedName>
        <fullName evidence="1">20890_t:CDS:1</fullName>
    </submittedName>
</protein>
<gene>
    <name evidence="1" type="ORF">GMARGA_LOCUS33608</name>
</gene>
<proteinExistence type="predicted"/>
<accession>A0ABN7WPN7</accession>
<organism evidence="1 2">
    <name type="scientific">Gigaspora margarita</name>
    <dbReference type="NCBI Taxonomy" id="4874"/>
    <lineage>
        <taxon>Eukaryota</taxon>
        <taxon>Fungi</taxon>
        <taxon>Fungi incertae sedis</taxon>
        <taxon>Mucoromycota</taxon>
        <taxon>Glomeromycotina</taxon>
        <taxon>Glomeromycetes</taxon>
        <taxon>Diversisporales</taxon>
        <taxon>Gigasporaceae</taxon>
        <taxon>Gigaspora</taxon>
    </lineage>
</organism>
<comment type="caution">
    <text evidence="1">The sequence shown here is derived from an EMBL/GenBank/DDBJ whole genome shotgun (WGS) entry which is preliminary data.</text>
</comment>
<name>A0ABN7WPN7_GIGMA</name>